<reference evidence="2" key="1">
    <citation type="journal article" date="2023" name="G3 (Bethesda)">
        <title>A reference genome for the long-term kleptoplast-retaining sea slug Elysia crispata morphotype clarki.</title>
        <authorList>
            <person name="Eastman K.E."/>
            <person name="Pendleton A.L."/>
            <person name="Shaikh M.A."/>
            <person name="Suttiyut T."/>
            <person name="Ogas R."/>
            <person name="Tomko P."/>
            <person name="Gavelis G."/>
            <person name="Widhalm J.R."/>
            <person name="Wisecaver J.H."/>
        </authorList>
    </citation>
    <scope>NUCLEOTIDE SEQUENCE</scope>
    <source>
        <strain evidence="2">ECLA1</strain>
    </source>
</reference>
<dbReference type="Proteomes" id="UP001283361">
    <property type="component" value="Unassembled WGS sequence"/>
</dbReference>
<evidence type="ECO:0000313" key="2">
    <source>
        <dbReference type="EMBL" id="KAK3734587.1"/>
    </source>
</evidence>
<evidence type="ECO:0000256" key="1">
    <source>
        <dbReference type="SAM" id="MobiDB-lite"/>
    </source>
</evidence>
<name>A0AAE1CTZ0_9GAST</name>
<keyword evidence="3" id="KW-1185">Reference proteome</keyword>
<feature type="region of interest" description="Disordered" evidence="1">
    <location>
        <begin position="56"/>
        <end position="79"/>
    </location>
</feature>
<organism evidence="2 3">
    <name type="scientific">Elysia crispata</name>
    <name type="common">lettuce slug</name>
    <dbReference type="NCBI Taxonomy" id="231223"/>
    <lineage>
        <taxon>Eukaryota</taxon>
        <taxon>Metazoa</taxon>
        <taxon>Spiralia</taxon>
        <taxon>Lophotrochozoa</taxon>
        <taxon>Mollusca</taxon>
        <taxon>Gastropoda</taxon>
        <taxon>Heterobranchia</taxon>
        <taxon>Euthyneura</taxon>
        <taxon>Panpulmonata</taxon>
        <taxon>Sacoglossa</taxon>
        <taxon>Placobranchoidea</taxon>
        <taxon>Plakobranchidae</taxon>
        <taxon>Elysia</taxon>
    </lineage>
</organism>
<comment type="caution">
    <text evidence="2">The sequence shown here is derived from an EMBL/GenBank/DDBJ whole genome shotgun (WGS) entry which is preliminary data.</text>
</comment>
<protein>
    <submittedName>
        <fullName evidence="2">Uncharacterized protein</fullName>
    </submittedName>
</protein>
<sequence>MVKTNESKRKEKRKLEKEEVMMGYSLVSPRPALLGSRRSRRDLFYITSFLSKLDHDDRKNDKKEEKEKKQGDDSVCFIH</sequence>
<accession>A0AAE1CTZ0</accession>
<dbReference type="AlphaFoldDB" id="A0AAE1CTZ0"/>
<evidence type="ECO:0000313" key="3">
    <source>
        <dbReference type="Proteomes" id="UP001283361"/>
    </source>
</evidence>
<feature type="compositionally biased region" description="Basic and acidic residues" evidence="1">
    <location>
        <begin position="56"/>
        <end position="72"/>
    </location>
</feature>
<gene>
    <name evidence="2" type="ORF">RRG08_003494</name>
</gene>
<dbReference type="EMBL" id="JAWDGP010006844">
    <property type="protein sequence ID" value="KAK3734587.1"/>
    <property type="molecule type" value="Genomic_DNA"/>
</dbReference>
<proteinExistence type="predicted"/>